<proteinExistence type="predicted"/>
<accession>A0AA38GGS3</accession>
<reference evidence="1 2" key="1">
    <citation type="journal article" date="2021" name="Nat. Plants">
        <title>The Taxus genome provides insights into paclitaxel biosynthesis.</title>
        <authorList>
            <person name="Xiong X."/>
            <person name="Gou J."/>
            <person name="Liao Q."/>
            <person name="Li Y."/>
            <person name="Zhou Q."/>
            <person name="Bi G."/>
            <person name="Li C."/>
            <person name="Du R."/>
            <person name="Wang X."/>
            <person name="Sun T."/>
            <person name="Guo L."/>
            <person name="Liang H."/>
            <person name="Lu P."/>
            <person name="Wu Y."/>
            <person name="Zhang Z."/>
            <person name="Ro D.K."/>
            <person name="Shang Y."/>
            <person name="Huang S."/>
            <person name="Yan J."/>
        </authorList>
    </citation>
    <scope>NUCLEOTIDE SEQUENCE [LARGE SCALE GENOMIC DNA]</scope>
    <source>
        <strain evidence="1">Ta-2019</strain>
    </source>
</reference>
<evidence type="ECO:0000313" key="2">
    <source>
        <dbReference type="Proteomes" id="UP000824469"/>
    </source>
</evidence>
<comment type="caution">
    <text evidence="1">The sequence shown here is derived from an EMBL/GenBank/DDBJ whole genome shotgun (WGS) entry which is preliminary data.</text>
</comment>
<sequence length="77" mass="8950">QEVGTYDARINQIVELDEERSASHQRHVKFKEKLKKLFDKKVTPRAFNVGDLMLIWDSRLEDKGKHGWALTPLMSGL</sequence>
<dbReference type="Proteomes" id="UP000824469">
    <property type="component" value="Unassembled WGS sequence"/>
</dbReference>
<feature type="non-terminal residue" evidence="1">
    <location>
        <position position="1"/>
    </location>
</feature>
<organism evidence="1 2">
    <name type="scientific">Taxus chinensis</name>
    <name type="common">Chinese yew</name>
    <name type="synonym">Taxus wallichiana var. chinensis</name>
    <dbReference type="NCBI Taxonomy" id="29808"/>
    <lineage>
        <taxon>Eukaryota</taxon>
        <taxon>Viridiplantae</taxon>
        <taxon>Streptophyta</taxon>
        <taxon>Embryophyta</taxon>
        <taxon>Tracheophyta</taxon>
        <taxon>Spermatophyta</taxon>
        <taxon>Pinopsida</taxon>
        <taxon>Pinidae</taxon>
        <taxon>Conifers II</taxon>
        <taxon>Cupressales</taxon>
        <taxon>Taxaceae</taxon>
        <taxon>Taxus</taxon>
    </lineage>
</organism>
<feature type="non-terminal residue" evidence="1">
    <location>
        <position position="77"/>
    </location>
</feature>
<name>A0AA38GGS3_TAXCH</name>
<evidence type="ECO:0000313" key="1">
    <source>
        <dbReference type="EMBL" id="KAH9322846.1"/>
    </source>
</evidence>
<keyword evidence="2" id="KW-1185">Reference proteome</keyword>
<protein>
    <submittedName>
        <fullName evidence="1">Uncharacterized protein</fullName>
    </submittedName>
</protein>
<gene>
    <name evidence="1" type="ORF">KI387_017485</name>
</gene>
<dbReference type="AlphaFoldDB" id="A0AA38GGS3"/>
<dbReference type="EMBL" id="JAHRHJ020000003">
    <property type="protein sequence ID" value="KAH9322846.1"/>
    <property type="molecule type" value="Genomic_DNA"/>
</dbReference>